<organism evidence="11 12">
    <name type="scientific">Galendromus occidentalis</name>
    <name type="common">western predatory mite</name>
    <dbReference type="NCBI Taxonomy" id="34638"/>
    <lineage>
        <taxon>Eukaryota</taxon>
        <taxon>Metazoa</taxon>
        <taxon>Ecdysozoa</taxon>
        <taxon>Arthropoda</taxon>
        <taxon>Chelicerata</taxon>
        <taxon>Arachnida</taxon>
        <taxon>Acari</taxon>
        <taxon>Parasitiformes</taxon>
        <taxon>Mesostigmata</taxon>
        <taxon>Gamasina</taxon>
        <taxon>Phytoseioidea</taxon>
        <taxon>Phytoseiidae</taxon>
        <taxon>Typhlodrominae</taxon>
        <taxon>Galendromus</taxon>
    </lineage>
</organism>
<feature type="domain" description="SAM" evidence="10">
    <location>
        <begin position="10"/>
        <end position="81"/>
    </location>
</feature>
<evidence type="ECO:0000259" key="10">
    <source>
        <dbReference type="SMART" id="SM00454"/>
    </source>
</evidence>
<dbReference type="GO" id="GO:0002115">
    <property type="term" value="P:store-operated calcium entry"/>
    <property type="evidence" value="ECO:0007669"/>
    <property type="project" value="TreeGrafter"/>
</dbReference>
<feature type="transmembrane region" description="Helical" evidence="9">
    <location>
        <begin position="93"/>
        <end position="110"/>
    </location>
</feature>
<keyword evidence="2" id="KW-0109">Calcium transport</keyword>
<feature type="region of interest" description="Disordered" evidence="8">
    <location>
        <begin position="384"/>
        <end position="431"/>
    </location>
</feature>
<evidence type="ECO:0000313" key="11">
    <source>
        <dbReference type="Proteomes" id="UP000694867"/>
    </source>
</evidence>
<evidence type="ECO:0000256" key="3">
    <source>
        <dbReference type="ARBA" id="ARBA00022723"/>
    </source>
</evidence>
<dbReference type="GO" id="GO:0006874">
    <property type="term" value="P:intracellular calcium ion homeostasis"/>
    <property type="evidence" value="ECO:0007669"/>
    <property type="project" value="TreeGrafter"/>
</dbReference>
<accession>A0AAJ7WJ88</accession>
<evidence type="ECO:0000256" key="4">
    <source>
        <dbReference type="ARBA" id="ARBA00022729"/>
    </source>
</evidence>
<name>A0AAJ7WJ88_9ACAR</name>
<dbReference type="PANTHER" id="PTHR15136">
    <property type="entry name" value="STROMAL INTERACTION MOLECULE HOMOLOG"/>
    <property type="match status" value="1"/>
</dbReference>
<keyword evidence="9" id="KW-0472">Membrane</keyword>
<dbReference type="Pfam" id="PF07647">
    <property type="entry name" value="SAM_2"/>
    <property type="match status" value="1"/>
</dbReference>
<feature type="region of interest" description="Disordered" evidence="8">
    <location>
        <begin position="321"/>
        <end position="351"/>
    </location>
</feature>
<dbReference type="SMART" id="SM00454">
    <property type="entry name" value="SAM"/>
    <property type="match status" value="1"/>
</dbReference>
<keyword evidence="4" id="KW-0732">Signal</keyword>
<dbReference type="Gene3D" id="1.10.287.3550">
    <property type="match status" value="1"/>
</dbReference>
<evidence type="ECO:0000256" key="6">
    <source>
        <dbReference type="ARBA" id="ARBA00023065"/>
    </source>
</evidence>
<feature type="coiled-coil region" evidence="7">
    <location>
        <begin position="113"/>
        <end position="243"/>
    </location>
</feature>
<keyword evidence="11" id="KW-1185">Reference proteome</keyword>
<dbReference type="SUPFAM" id="SSF47769">
    <property type="entry name" value="SAM/Pointed domain"/>
    <property type="match status" value="1"/>
</dbReference>
<keyword evidence="6" id="KW-0406">Ion transport</keyword>
<feature type="compositionally biased region" description="Basic and acidic residues" evidence="8">
    <location>
        <begin position="606"/>
        <end position="617"/>
    </location>
</feature>
<protein>
    <submittedName>
        <fullName evidence="12">Stromal interaction molecule homolog</fullName>
    </submittedName>
</protein>
<feature type="region of interest" description="Disordered" evidence="8">
    <location>
        <begin position="460"/>
        <end position="490"/>
    </location>
</feature>
<keyword evidence="1" id="KW-0813">Transport</keyword>
<keyword evidence="7" id="KW-0175">Coiled coil</keyword>
<dbReference type="RefSeq" id="XP_028969130.1">
    <property type="nucleotide sequence ID" value="XM_029113297.1"/>
</dbReference>
<dbReference type="InterPro" id="IPR001660">
    <property type="entry name" value="SAM"/>
</dbReference>
<feature type="region of interest" description="Disordered" evidence="8">
    <location>
        <begin position="569"/>
        <end position="617"/>
    </location>
</feature>
<reference evidence="12" key="1">
    <citation type="submission" date="2025-08" db="UniProtKB">
        <authorList>
            <consortium name="RefSeq"/>
        </authorList>
    </citation>
    <scope>IDENTIFICATION</scope>
</reference>
<dbReference type="FunFam" id="1.10.287.3550:FF:000002">
    <property type="entry name" value="Stromal interaction molecule homolog"/>
    <property type="match status" value="1"/>
</dbReference>
<dbReference type="Proteomes" id="UP000694867">
    <property type="component" value="Unplaced"/>
</dbReference>
<dbReference type="GO" id="GO:0005783">
    <property type="term" value="C:endoplasmic reticulum"/>
    <property type="evidence" value="ECO:0007669"/>
    <property type="project" value="TreeGrafter"/>
</dbReference>
<dbReference type="FunFam" id="1.10.150.50:FF:000009">
    <property type="entry name" value="Stromal interaction molecule 1"/>
    <property type="match status" value="1"/>
</dbReference>
<dbReference type="CDD" id="cd09504">
    <property type="entry name" value="SAM_STIM-1_2-like"/>
    <property type="match status" value="1"/>
</dbReference>
<evidence type="ECO:0000256" key="8">
    <source>
        <dbReference type="SAM" id="MobiDB-lite"/>
    </source>
</evidence>
<dbReference type="GeneID" id="100902050"/>
<evidence type="ECO:0000313" key="12">
    <source>
        <dbReference type="RefSeq" id="XP_028969130.1"/>
    </source>
</evidence>
<evidence type="ECO:0000256" key="5">
    <source>
        <dbReference type="ARBA" id="ARBA00022837"/>
    </source>
</evidence>
<dbReference type="InterPro" id="IPR037608">
    <property type="entry name" value="STIM1/2"/>
</dbReference>
<gene>
    <name evidence="12" type="primary">LOC100902050</name>
</gene>
<dbReference type="PANTHER" id="PTHR15136:SF5">
    <property type="entry name" value="STROMAL INTERACTION MOLECULE HOMOLOG"/>
    <property type="match status" value="1"/>
</dbReference>
<dbReference type="GO" id="GO:0005509">
    <property type="term" value="F:calcium ion binding"/>
    <property type="evidence" value="ECO:0007669"/>
    <property type="project" value="TreeGrafter"/>
</dbReference>
<proteinExistence type="predicted"/>
<evidence type="ECO:0000256" key="9">
    <source>
        <dbReference type="SAM" id="Phobius"/>
    </source>
</evidence>
<feature type="region of interest" description="Disordered" evidence="8">
    <location>
        <begin position="528"/>
        <end position="555"/>
    </location>
</feature>
<keyword evidence="9" id="KW-0812">Transmembrane</keyword>
<feature type="compositionally biased region" description="Low complexity" evidence="8">
    <location>
        <begin position="408"/>
        <end position="426"/>
    </location>
</feature>
<dbReference type="CDD" id="cd11722">
    <property type="entry name" value="SOAR"/>
    <property type="match status" value="1"/>
</dbReference>
<dbReference type="Pfam" id="PF16533">
    <property type="entry name" value="SOAR"/>
    <property type="match status" value="1"/>
</dbReference>
<dbReference type="InterPro" id="IPR013761">
    <property type="entry name" value="SAM/pointed_sf"/>
</dbReference>
<dbReference type="GO" id="GO:0005886">
    <property type="term" value="C:plasma membrane"/>
    <property type="evidence" value="ECO:0007669"/>
    <property type="project" value="TreeGrafter"/>
</dbReference>
<feature type="compositionally biased region" description="Polar residues" evidence="8">
    <location>
        <begin position="322"/>
        <end position="341"/>
    </location>
</feature>
<evidence type="ECO:0000256" key="7">
    <source>
        <dbReference type="SAM" id="Coils"/>
    </source>
</evidence>
<keyword evidence="3" id="KW-0479">Metal-binding</keyword>
<dbReference type="Gene3D" id="1.10.150.50">
    <property type="entry name" value="Transcription Factor, Ets-1"/>
    <property type="match status" value="1"/>
</dbReference>
<keyword evidence="9" id="KW-1133">Transmembrane helix</keyword>
<dbReference type="AlphaFoldDB" id="A0AAJ7WJ88"/>
<evidence type="ECO:0000256" key="2">
    <source>
        <dbReference type="ARBA" id="ARBA00022568"/>
    </source>
</evidence>
<dbReference type="GO" id="GO:0051049">
    <property type="term" value="P:regulation of transport"/>
    <property type="evidence" value="ECO:0007669"/>
    <property type="project" value="UniProtKB-ARBA"/>
</dbReference>
<keyword evidence="5" id="KW-0106">Calcium</keyword>
<evidence type="ECO:0000256" key="1">
    <source>
        <dbReference type="ARBA" id="ARBA00022448"/>
    </source>
</evidence>
<dbReference type="KEGG" id="goe:100902050"/>
<dbReference type="InterPro" id="IPR032393">
    <property type="entry name" value="SOAR_STIM1/2"/>
</dbReference>
<dbReference type="GO" id="GO:0005246">
    <property type="term" value="F:calcium channel regulator activity"/>
    <property type="evidence" value="ECO:0007669"/>
    <property type="project" value="InterPro"/>
</dbReference>
<feature type="compositionally biased region" description="Basic residues" evidence="8">
    <location>
        <begin position="545"/>
        <end position="555"/>
    </location>
</feature>
<sequence>MWLSWKKSEVHNWTVEETVAWLVDSVELPQYVRLFHENQIDGAKLPRMAINSNHYLGSVLGIRDPIAKQRLVLKAMDVVLFGPQRNHNWLKDVVLAVVLIFATTIVWYLYRQNRRSQLQVQKMMKEMDSLQKAEDALVEMQQQLDKARSKQESLQEEISNKSKEGTAYSDPDNMIYKLQEEVRFLTDELVKAQNLPRGTVPPQLQHWLQLTHEIELKNYLGKKNAAEHQLHKAKDECEKLRRKGQSFMGPFRLTHGGSIDEIDTTILKARQALSEVTQDFTERLNRWRQIERLCGFNIVSNRGLVHLEALLHGHAVPPHAYNTPTAGSTKSVISRSGSEGTMSDDDSPGSYNNNMSSVNQLLRGSTAILLAPSIQHQCCLEADSKPQSGAVRPQTLERRRSKSSFPEVDVASTTSASISSKSNAVSHQGRRVGMQPLQPLQPVYPHEYFNQIESQQALLNHVTSPGPPPGAHSSLRREEPDGDLTPQACPNPVHFQMGGDGISPSRSEAISSFASGNSKLALMKGTSFDGSIDSPLEEDTNGNRIKNKRKGSKRRSAFMNAIRNSFTSASTLVDSEDNSSRGSTPALEDKRKKSGVFGAIKKISRGTKEKTTPERDS</sequence>
<dbReference type="CTD" id="32556"/>